<name>A0A915KM81_ROMCU</name>
<reference evidence="2" key="1">
    <citation type="submission" date="2022-11" db="UniProtKB">
        <authorList>
            <consortium name="WormBaseParasite"/>
        </authorList>
    </citation>
    <scope>IDENTIFICATION</scope>
</reference>
<dbReference type="WBParaSite" id="nRc.2.0.1.t39947-RA">
    <property type="protein sequence ID" value="nRc.2.0.1.t39947-RA"/>
    <property type="gene ID" value="nRc.2.0.1.g39947"/>
</dbReference>
<sequence>MLLKNRKIFETTTALLLCPPGYKTESPYHNEFTMRWPCNVLCLHKNTQNFKPDKWYIICQENSCQSCNLDRMQNSKHSPEFVKLDSAAIA</sequence>
<evidence type="ECO:0000313" key="2">
    <source>
        <dbReference type="WBParaSite" id="nRc.2.0.1.t39947-RA"/>
    </source>
</evidence>
<organism evidence="1 2">
    <name type="scientific">Romanomermis culicivorax</name>
    <name type="common">Nematode worm</name>
    <dbReference type="NCBI Taxonomy" id="13658"/>
    <lineage>
        <taxon>Eukaryota</taxon>
        <taxon>Metazoa</taxon>
        <taxon>Ecdysozoa</taxon>
        <taxon>Nematoda</taxon>
        <taxon>Enoplea</taxon>
        <taxon>Dorylaimia</taxon>
        <taxon>Mermithida</taxon>
        <taxon>Mermithoidea</taxon>
        <taxon>Mermithidae</taxon>
        <taxon>Romanomermis</taxon>
    </lineage>
</organism>
<protein>
    <submittedName>
        <fullName evidence="2">Uncharacterized protein</fullName>
    </submittedName>
</protein>
<keyword evidence="1" id="KW-1185">Reference proteome</keyword>
<accession>A0A915KM81</accession>
<proteinExistence type="predicted"/>
<evidence type="ECO:0000313" key="1">
    <source>
        <dbReference type="Proteomes" id="UP000887565"/>
    </source>
</evidence>
<dbReference type="AlphaFoldDB" id="A0A915KM81"/>
<dbReference type="Proteomes" id="UP000887565">
    <property type="component" value="Unplaced"/>
</dbReference>